<dbReference type="Gene3D" id="3.40.50.720">
    <property type="entry name" value="NAD(P)-binding Rossmann-like Domain"/>
    <property type="match status" value="1"/>
</dbReference>
<dbReference type="GO" id="GO:0016491">
    <property type="term" value="F:oxidoreductase activity"/>
    <property type="evidence" value="ECO:0007669"/>
    <property type="project" value="UniProtKB-KW"/>
</dbReference>
<dbReference type="PANTHER" id="PTHR47534">
    <property type="entry name" value="YALI0E05731P"/>
    <property type="match status" value="1"/>
</dbReference>
<dbReference type="OrthoDB" id="2898509at2759"/>
<organism evidence="2 3">
    <name type="scientific">Cytospora chrysosperma</name>
    <name type="common">Cytospora canker fungus</name>
    <name type="synonym">Sphaeria chrysosperma</name>
    <dbReference type="NCBI Taxonomy" id="252740"/>
    <lineage>
        <taxon>Eukaryota</taxon>
        <taxon>Fungi</taxon>
        <taxon>Dikarya</taxon>
        <taxon>Ascomycota</taxon>
        <taxon>Pezizomycotina</taxon>
        <taxon>Sordariomycetes</taxon>
        <taxon>Sordariomycetidae</taxon>
        <taxon>Diaporthales</taxon>
        <taxon>Cytosporaceae</taxon>
        <taxon>Cytospora</taxon>
    </lineage>
</organism>
<dbReference type="AlphaFoldDB" id="A0A423VR50"/>
<evidence type="ECO:0000313" key="2">
    <source>
        <dbReference type="EMBL" id="ROV93484.1"/>
    </source>
</evidence>
<protein>
    <recommendedName>
        <fullName evidence="4">Ketoreductase (KR) domain-containing protein</fullName>
    </recommendedName>
</protein>
<evidence type="ECO:0000313" key="3">
    <source>
        <dbReference type="Proteomes" id="UP000284375"/>
    </source>
</evidence>
<proteinExistence type="predicted"/>
<evidence type="ECO:0008006" key="4">
    <source>
        <dbReference type="Google" id="ProtNLM"/>
    </source>
</evidence>
<name>A0A423VR50_CYTCH</name>
<dbReference type="Proteomes" id="UP000284375">
    <property type="component" value="Unassembled WGS sequence"/>
</dbReference>
<dbReference type="STRING" id="252740.A0A423VR50"/>
<dbReference type="SUPFAM" id="SSF51735">
    <property type="entry name" value="NAD(P)-binding Rossmann-fold domains"/>
    <property type="match status" value="1"/>
</dbReference>
<evidence type="ECO:0000256" key="1">
    <source>
        <dbReference type="ARBA" id="ARBA00023002"/>
    </source>
</evidence>
<keyword evidence="1" id="KW-0560">Oxidoreductase</keyword>
<dbReference type="EMBL" id="LJZO01000032">
    <property type="protein sequence ID" value="ROV93484.1"/>
    <property type="molecule type" value="Genomic_DNA"/>
</dbReference>
<sequence length="367" mass="40044">MVDLDKIQSSNDQISTSYPEGLVAVFAGATAGIGETSLREFTRHTPKPRIYIIGRSQEACSRLDADLKQVNPAGQYVFIRSDVSLLRNVDDVCRQISSKETAINVLFMSQGTLNFNKSKHSPFLHLSPFASFFTNAHPETEEGLSYLMGLTYFGRVRMARNLLPLLQQATGLRRVVSSFTGAKEGKLYEDDWQGSKGKVPMTAARGHASTMMTLGLEALGKEAPKVSFIHAFPGSVKRNLIRGDEGAVMQAMSYLFKVMDVFRTNKYIPIEEVGERHTFYCTSSRFPPRNGDDGHGASGTPLPAGVGVARGVDGNVGSGVYSVDTHGESADAAVEEVLANFRRSGAAERLRAYTESEWKRVTGSVSV</sequence>
<dbReference type="InterPro" id="IPR052228">
    <property type="entry name" value="Sec_Metab_Biosynth_Oxidored"/>
</dbReference>
<reference evidence="2 3" key="1">
    <citation type="submission" date="2015-09" db="EMBL/GenBank/DDBJ databases">
        <title>Host preference determinants of Valsa canker pathogens revealed by comparative genomics.</title>
        <authorList>
            <person name="Yin Z."/>
            <person name="Huang L."/>
        </authorList>
    </citation>
    <scope>NUCLEOTIDE SEQUENCE [LARGE SCALE GENOMIC DNA]</scope>
    <source>
        <strain evidence="2 3">YSFL</strain>
    </source>
</reference>
<comment type="caution">
    <text evidence="2">The sequence shown here is derived from an EMBL/GenBank/DDBJ whole genome shotgun (WGS) entry which is preliminary data.</text>
</comment>
<accession>A0A423VR50</accession>
<gene>
    <name evidence="2" type="ORF">VSDG_06763</name>
</gene>
<dbReference type="InterPro" id="IPR036291">
    <property type="entry name" value="NAD(P)-bd_dom_sf"/>
</dbReference>
<keyword evidence="3" id="KW-1185">Reference proteome</keyword>
<dbReference type="PANTHER" id="PTHR47534:SF3">
    <property type="entry name" value="ALCOHOL DEHYDROGENASE-LIKE C-TERMINAL DOMAIN-CONTAINING PROTEIN"/>
    <property type="match status" value="1"/>
</dbReference>